<evidence type="ECO:0000256" key="1">
    <source>
        <dbReference type="SAM" id="SignalP"/>
    </source>
</evidence>
<evidence type="ECO:0000313" key="2">
    <source>
        <dbReference type="EnsemblMetazoa" id="XP_014249811.1"/>
    </source>
</evidence>
<sequence>MHVTALLTFACLVCISECAEFHTSLIIDDVLSCPEEGDVMKDFDLKNISLTIVDEQTLVNGNFVYSGEVPGEPSVKVVSIGEKCKHKSLPATCEKMFDFQINNLCKLWRKKGQIWTKPLESVTPPLDCRIKNDVYTVTNGTLDEEMLRKIIPDAEKYYWKLKVKIFYNNELQICGQICFGFPKFPGKKVKKH</sequence>
<feature type="signal peptide" evidence="1">
    <location>
        <begin position="1"/>
        <end position="18"/>
    </location>
</feature>
<protein>
    <submittedName>
        <fullName evidence="2">Uncharacterized protein</fullName>
    </submittedName>
</protein>
<dbReference type="RefSeq" id="XP_014249811.1">
    <property type="nucleotide sequence ID" value="XM_014394325.2"/>
</dbReference>
<feature type="chain" id="PRO_5035193825" evidence="1">
    <location>
        <begin position="19"/>
        <end position="192"/>
    </location>
</feature>
<keyword evidence="3" id="KW-1185">Reference proteome</keyword>
<dbReference type="GeneID" id="106666816"/>
<accession>A0A8I6THN6</accession>
<proteinExistence type="predicted"/>
<evidence type="ECO:0000313" key="3">
    <source>
        <dbReference type="Proteomes" id="UP000494040"/>
    </source>
</evidence>
<organism evidence="2 3">
    <name type="scientific">Cimex lectularius</name>
    <name type="common">Bed bug</name>
    <name type="synonym">Acanthia lectularia</name>
    <dbReference type="NCBI Taxonomy" id="79782"/>
    <lineage>
        <taxon>Eukaryota</taxon>
        <taxon>Metazoa</taxon>
        <taxon>Ecdysozoa</taxon>
        <taxon>Arthropoda</taxon>
        <taxon>Hexapoda</taxon>
        <taxon>Insecta</taxon>
        <taxon>Pterygota</taxon>
        <taxon>Neoptera</taxon>
        <taxon>Paraneoptera</taxon>
        <taxon>Hemiptera</taxon>
        <taxon>Heteroptera</taxon>
        <taxon>Panheteroptera</taxon>
        <taxon>Cimicomorpha</taxon>
        <taxon>Cimicidae</taxon>
        <taxon>Cimex</taxon>
    </lineage>
</organism>
<dbReference type="EnsemblMetazoa" id="XM_014394325.2">
    <property type="protein sequence ID" value="XP_014249811.1"/>
    <property type="gene ID" value="LOC106666816"/>
</dbReference>
<name>A0A8I6THN6_CIMLE</name>
<keyword evidence="1" id="KW-0732">Signal</keyword>
<dbReference type="AlphaFoldDB" id="A0A8I6THN6"/>
<reference evidence="2" key="1">
    <citation type="submission" date="2022-01" db="UniProtKB">
        <authorList>
            <consortium name="EnsemblMetazoa"/>
        </authorList>
    </citation>
    <scope>IDENTIFICATION</scope>
</reference>
<dbReference type="KEGG" id="clec:106666816"/>
<dbReference type="Proteomes" id="UP000494040">
    <property type="component" value="Unassembled WGS sequence"/>
</dbReference>